<dbReference type="OrthoDB" id="6679728at2"/>
<feature type="chain" id="PRO_5011718389" evidence="8">
    <location>
        <begin position="20"/>
        <end position="362"/>
    </location>
</feature>
<evidence type="ECO:0000256" key="3">
    <source>
        <dbReference type="ARBA" id="ARBA00022452"/>
    </source>
</evidence>
<gene>
    <name evidence="9" type="ORF">SAMN04489759_105144</name>
</gene>
<protein>
    <submittedName>
        <fullName evidence="9">Long-chain fatty acid transport protein</fullName>
    </submittedName>
</protein>
<proteinExistence type="inferred from homology"/>
<dbReference type="STRING" id="218672.SAMN04489759_105144"/>
<comment type="subcellular location">
    <subcellularLocation>
        <location evidence="1">Cell outer membrane</location>
        <topology evidence="1">Multi-pass membrane protein</topology>
    </subcellularLocation>
</comment>
<dbReference type="EMBL" id="FNBP01000005">
    <property type="protein sequence ID" value="SDG20310.1"/>
    <property type="molecule type" value="Genomic_DNA"/>
</dbReference>
<name>A0A1G7SDM5_9RHOB</name>
<accession>A0A1G7SDM5</accession>
<dbReference type="AlphaFoldDB" id="A0A1G7SDM5"/>
<dbReference type="Pfam" id="PF03349">
    <property type="entry name" value="Toluene_X"/>
    <property type="match status" value="1"/>
</dbReference>
<evidence type="ECO:0000313" key="9">
    <source>
        <dbReference type="EMBL" id="SDG20310.1"/>
    </source>
</evidence>
<evidence type="ECO:0000256" key="6">
    <source>
        <dbReference type="ARBA" id="ARBA00023136"/>
    </source>
</evidence>
<keyword evidence="5 8" id="KW-0732">Signal</keyword>
<dbReference type="GO" id="GO:0009279">
    <property type="term" value="C:cell outer membrane"/>
    <property type="evidence" value="ECO:0007669"/>
    <property type="project" value="UniProtKB-SubCell"/>
</dbReference>
<keyword evidence="3" id="KW-1134">Transmembrane beta strand</keyword>
<dbReference type="PANTHER" id="PTHR35093:SF8">
    <property type="entry name" value="OUTER MEMBRANE PROTEIN NMB0088-RELATED"/>
    <property type="match status" value="1"/>
</dbReference>
<dbReference type="InterPro" id="IPR005017">
    <property type="entry name" value="OMPP1/FadL/TodX"/>
</dbReference>
<dbReference type="GO" id="GO:0015483">
    <property type="term" value="F:long-chain fatty acid transporting porin activity"/>
    <property type="evidence" value="ECO:0007669"/>
    <property type="project" value="TreeGrafter"/>
</dbReference>
<evidence type="ECO:0000313" key="10">
    <source>
        <dbReference type="Proteomes" id="UP000199399"/>
    </source>
</evidence>
<comment type="similarity">
    <text evidence="2">Belongs to the OmpP1/FadL family.</text>
</comment>
<dbReference type="PANTHER" id="PTHR35093">
    <property type="entry name" value="OUTER MEMBRANE PROTEIN NMB0088-RELATED"/>
    <property type="match status" value="1"/>
</dbReference>
<evidence type="ECO:0000256" key="4">
    <source>
        <dbReference type="ARBA" id="ARBA00022692"/>
    </source>
</evidence>
<evidence type="ECO:0000256" key="1">
    <source>
        <dbReference type="ARBA" id="ARBA00004571"/>
    </source>
</evidence>
<organism evidence="9 10">
    <name type="scientific">Sulfitobacter delicatus</name>
    <dbReference type="NCBI Taxonomy" id="218672"/>
    <lineage>
        <taxon>Bacteria</taxon>
        <taxon>Pseudomonadati</taxon>
        <taxon>Pseudomonadota</taxon>
        <taxon>Alphaproteobacteria</taxon>
        <taxon>Rhodobacterales</taxon>
        <taxon>Roseobacteraceae</taxon>
        <taxon>Sulfitobacter</taxon>
    </lineage>
</organism>
<dbReference type="Proteomes" id="UP000199399">
    <property type="component" value="Unassembled WGS sequence"/>
</dbReference>
<keyword evidence="7" id="KW-0998">Cell outer membrane</keyword>
<feature type="signal peptide" evidence="8">
    <location>
        <begin position="1"/>
        <end position="19"/>
    </location>
</feature>
<evidence type="ECO:0000256" key="2">
    <source>
        <dbReference type="ARBA" id="ARBA00008163"/>
    </source>
</evidence>
<evidence type="ECO:0000256" key="8">
    <source>
        <dbReference type="SAM" id="SignalP"/>
    </source>
</evidence>
<keyword evidence="4" id="KW-0812">Transmembrane</keyword>
<evidence type="ECO:0000256" key="5">
    <source>
        <dbReference type="ARBA" id="ARBA00022729"/>
    </source>
</evidence>
<sequence length="362" mass="38068">MRTTILSMSALLASTAAVSAGGIDRSGQSINALFESGRYAEFSLGSISPDTSGTAVATLGGFNSGNVTESYLQFGAAYKADINDRLSYALIYDQPFGADVDYPTGTGYYAAGAQADLESHALTGLLRYRMNDNFSVHGGVRVQTIEAVAAVPFVGGYTVDGERDTGVGYVAGVAYERPDIAMRVALTYNSKIKHDVDTTEFGAVMSTTEIETPQSVNLDFQTGIAADTLLFGGIRWVDWSSFDISPAAYATATGGASLVSYENDVFTYSLGVGRKLNENWSVSASVGYEKSEGGFASNLGPTDGNKSLALAAVYTRDNMKITSGIRYVNIGDAQTAIPTAAPAANFEDNDAVAFGVKVGFTF</sequence>
<dbReference type="SUPFAM" id="SSF56935">
    <property type="entry name" value="Porins"/>
    <property type="match status" value="1"/>
</dbReference>
<keyword evidence="6" id="KW-0472">Membrane</keyword>
<dbReference type="Gene3D" id="2.40.160.60">
    <property type="entry name" value="Outer membrane protein transport protein (OMPP1/FadL/TodX)"/>
    <property type="match status" value="1"/>
</dbReference>
<keyword evidence="10" id="KW-1185">Reference proteome</keyword>
<dbReference type="RefSeq" id="WP_093742209.1">
    <property type="nucleotide sequence ID" value="NZ_FNBP01000005.1"/>
</dbReference>
<reference evidence="10" key="1">
    <citation type="submission" date="2016-10" db="EMBL/GenBank/DDBJ databases">
        <authorList>
            <person name="Varghese N."/>
            <person name="Submissions S."/>
        </authorList>
    </citation>
    <scope>NUCLEOTIDE SEQUENCE [LARGE SCALE GENOMIC DNA]</scope>
    <source>
        <strain evidence="10">DSM 16477</strain>
    </source>
</reference>
<evidence type="ECO:0000256" key="7">
    <source>
        <dbReference type="ARBA" id="ARBA00023237"/>
    </source>
</evidence>